<accession>A0A016VE75</accession>
<comment type="caution">
    <text evidence="2">The sequence shown here is derived from an EMBL/GenBank/DDBJ whole genome shotgun (WGS) entry which is preliminary data.</text>
</comment>
<reference evidence="3" key="1">
    <citation type="journal article" date="2015" name="Nat. Genet.">
        <title>The genome and transcriptome of the zoonotic hookworm Ancylostoma ceylanicum identify infection-specific gene families.</title>
        <authorList>
            <person name="Schwarz E.M."/>
            <person name="Hu Y."/>
            <person name="Antoshechkin I."/>
            <person name="Miller M.M."/>
            <person name="Sternberg P.W."/>
            <person name="Aroian R.V."/>
        </authorList>
    </citation>
    <scope>NUCLEOTIDE SEQUENCE</scope>
    <source>
        <strain evidence="3">HY135</strain>
    </source>
</reference>
<evidence type="ECO:0000256" key="1">
    <source>
        <dbReference type="SAM" id="MobiDB-lite"/>
    </source>
</evidence>
<protein>
    <submittedName>
        <fullName evidence="2">Uncharacterized protein</fullName>
    </submittedName>
</protein>
<name>A0A016VE75_9BILA</name>
<dbReference type="EMBL" id="JARK01001347">
    <property type="protein sequence ID" value="EYC25546.1"/>
    <property type="molecule type" value="Genomic_DNA"/>
</dbReference>
<evidence type="ECO:0000313" key="2">
    <source>
        <dbReference type="EMBL" id="EYC25546.1"/>
    </source>
</evidence>
<feature type="region of interest" description="Disordered" evidence="1">
    <location>
        <begin position="260"/>
        <end position="286"/>
    </location>
</feature>
<keyword evidence="3" id="KW-1185">Reference proteome</keyword>
<evidence type="ECO:0000313" key="3">
    <source>
        <dbReference type="Proteomes" id="UP000024635"/>
    </source>
</evidence>
<gene>
    <name evidence="2" type="primary">Acey_s0011.g1268</name>
    <name evidence="2" type="ORF">Y032_0011g1268</name>
</gene>
<dbReference type="AlphaFoldDB" id="A0A016VE75"/>
<dbReference type="STRING" id="53326.A0A016VE75"/>
<dbReference type="Proteomes" id="UP000024635">
    <property type="component" value="Unassembled WGS sequence"/>
</dbReference>
<proteinExistence type="predicted"/>
<organism evidence="2 3">
    <name type="scientific">Ancylostoma ceylanicum</name>
    <dbReference type="NCBI Taxonomy" id="53326"/>
    <lineage>
        <taxon>Eukaryota</taxon>
        <taxon>Metazoa</taxon>
        <taxon>Ecdysozoa</taxon>
        <taxon>Nematoda</taxon>
        <taxon>Chromadorea</taxon>
        <taxon>Rhabditida</taxon>
        <taxon>Rhabditina</taxon>
        <taxon>Rhabditomorpha</taxon>
        <taxon>Strongyloidea</taxon>
        <taxon>Ancylostomatidae</taxon>
        <taxon>Ancylostomatinae</taxon>
        <taxon>Ancylostoma</taxon>
    </lineage>
</organism>
<sequence length="314" mass="35427">MFDCSRVVALLLAKFGQGDATNATHQERKMAEAFERVLPDAAYCGLTVEDEEDIEEDNDKKMDIDWDIDCENIGTRRSPSNTPLIEFGASAYLSDRLEMEVCKTKYEDGIQTLRPLPMSLCHYPLGHPSCIAASEGGVCQCVLLTLMLSNSLLVLCLRCYVGIEGNVTEKLLPDPATHMCSYELRDPCKFSVPAYYKIYSVEDHLSEHCWGLRGRYVCSCRSDLCNGDIKLMQRKWADSPITDEKIRDCVQEYLKTRPDLEHPQNTTEASATDAYKPPAETANPSESHDFYRVRHKFLHTILSNTTAVEFNVTA</sequence>